<feature type="signal peptide" evidence="2">
    <location>
        <begin position="1"/>
        <end position="24"/>
    </location>
</feature>
<dbReference type="PROSITE" id="PS51208">
    <property type="entry name" value="AUTOTRANSPORTER"/>
    <property type="match status" value="1"/>
</dbReference>
<evidence type="ECO:0000256" key="2">
    <source>
        <dbReference type="SAM" id="SignalP"/>
    </source>
</evidence>
<gene>
    <name evidence="4" type="ORF">GGR44_000571</name>
</gene>
<proteinExistence type="predicted"/>
<dbReference type="RefSeq" id="WP_183953911.1">
    <property type="nucleotide sequence ID" value="NZ_JACIEB010000001.1"/>
</dbReference>
<dbReference type="Proteomes" id="UP000552757">
    <property type="component" value="Unassembled WGS sequence"/>
</dbReference>
<dbReference type="Gene3D" id="2.40.128.130">
    <property type="entry name" value="Autotransporter beta-domain"/>
    <property type="match status" value="1"/>
</dbReference>
<name>A0A7W6DHY7_9SPHN</name>
<keyword evidence="5" id="KW-1185">Reference proteome</keyword>
<dbReference type="AlphaFoldDB" id="A0A7W6DHY7"/>
<dbReference type="InterPro" id="IPR005546">
    <property type="entry name" value="Autotransporte_beta"/>
</dbReference>
<feature type="compositionally biased region" description="Acidic residues" evidence="1">
    <location>
        <begin position="279"/>
        <end position="292"/>
    </location>
</feature>
<feature type="chain" id="PRO_5031378182" evidence="2">
    <location>
        <begin position="25"/>
        <end position="1071"/>
    </location>
</feature>
<feature type="domain" description="Autotransporter" evidence="3">
    <location>
        <begin position="794"/>
        <end position="1071"/>
    </location>
</feature>
<sequence length="1071" mass="106078">MRNLMTTAALAPILAALATGEADAETTIGTARTTPVLTSTIASGAADDVTISSAGSVKVTSGAAVTVDSDNDVDNAGSIAIEDANDATGILVKPGTAGDIGNSGTIALTEDYTAEDDDDDDDLDGPFATGANRNGIWVESGAAHAGAIDNSGTITIEGNQSAGIRLDGALTGDLSTSGAITVTGDNGHGVIAQDIVGDVTLRGSIAAVGENSVGAALLGDIDGALKIQGTILATGYRYTTVPADTGDLDADDLLQGGNAVQITGNVAGGIIFDTPPTTDADDDDTDQDDDGLTDSTEGTALIRSYGSAAAVLIGSGSDISIGAVGGEDSGHGLIVKGSIIGSGLYDGVDGQGLVIGGQGGAVTIAGGITVNGTVGANSADSNATGLRLGNGVQAAAIDIGGNIFAGGSALEGTSARALVIDQGATIGSITNSGSIIATALDDEKGSAVAIRDASGTVASIANSGIISAGGGKDGANIAIDLSANGSGVTITQSGASTTADPIRITGDILTGAGNDVIAISSGSLTGNISTGVGDDQLTFSGASTTTGNVGFGTGNATMALSGTSSFTGNVDFGGNASTLTLTGDSRFTGALVNSGATAVALNGGTLDISGAGGVSVGAFSAASGSILQVGINGATGTSTVLTVAGDASFAQGSLVKARFSQVSGSTGNYVIVRAGTLSGVPALASDATELPYLFKGTISGNAATGEVTLSVAAKSVSELGLSGSVAGAYSAIFAAMDNDADIAASYLAIADGATFDATLQQMLPDHAGGPFEAVSSGSRATARILSDPGGIVRTRDGRWGIWLQQVGFGSAKSVGSTASYDISGWGISSGAEYLTDIGAFGGSFAYLHASDSQSGASHAVDSDQLELAVHWRGQWGPLQGFARLSAAHIDFNGTRRFAFGDVARTAEGEWSGKLLSATAGASYEMQMGRFSLRPAVGIDYYRLKEDGYAETGGGDAFNLTVLGRTSDELTANGTMTLGYDLGSLDRRDGWARVELEGGRREIVGGSLGRTTAYFKDGDAFTLTPEDRVSGWTGRVRAMGGTDTFRIGGEFSAEEQQNHVAIALRATVHFAL</sequence>
<keyword evidence="2" id="KW-0732">Signal</keyword>
<dbReference type="SMART" id="SM00869">
    <property type="entry name" value="Autotransporter"/>
    <property type="match status" value="1"/>
</dbReference>
<dbReference type="SUPFAM" id="SSF103515">
    <property type="entry name" value="Autotransporter"/>
    <property type="match status" value="1"/>
</dbReference>
<evidence type="ECO:0000256" key="1">
    <source>
        <dbReference type="SAM" id="MobiDB-lite"/>
    </source>
</evidence>
<reference evidence="4 5" key="1">
    <citation type="submission" date="2020-08" db="EMBL/GenBank/DDBJ databases">
        <title>Genomic Encyclopedia of Type Strains, Phase IV (KMG-IV): sequencing the most valuable type-strain genomes for metagenomic binning, comparative biology and taxonomic classification.</title>
        <authorList>
            <person name="Goeker M."/>
        </authorList>
    </citation>
    <scope>NUCLEOTIDE SEQUENCE [LARGE SCALE GENOMIC DNA]</scope>
    <source>
        <strain evidence="4 5">DSM 29348</strain>
    </source>
</reference>
<accession>A0A7W6DHY7</accession>
<feature type="region of interest" description="Disordered" evidence="1">
    <location>
        <begin position="271"/>
        <end position="296"/>
    </location>
</feature>
<dbReference type="Pfam" id="PF03797">
    <property type="entry name" value="Autotransporter"/>
    <property type="match status" value="1"/>
</dbReference>
<dbReference type="InterPro" id="IPR036709">
    <property type="entry name" value="Autotransporte_beta_dom_sf"/>
</dbReference>
<evidence type="ECO:0000313" key="4">
    <source>
        <dbReference type="EMBL" id="MBB3980940.1"/>
    </source>
</evidence>
<dbReference type="EMBL" id="JACIEB010000001">
    <property type="protein sequence ID" value="MBB3980940.1"/>
    <property type="molecule type" value="Genomic_DNA"/>
</dbReference>
<comment type="caution">
    <text evidence="4">The sequence shown here is derived from an EMBL/GenBank/DDBJ whole genome shotgun (WGS) entry which is preliminary data.</text>
</comment>
<evidence type="ECO:0000313" key="5">
    <source>
        <dbReference type="Proteomes" id="UP000552757"/>
    </source>
</evidence>
<evidence type="ECO:0000259" key="3">
    <source>
        <dbReference type="PROSITE" id="PS51208"/>
    </source>
</evidence>
<organism evidence="4 5">
    <name type="scientific">Sphingobium fontiphilum</name>
    <dbReference type="NCBI Taxonomy" id="944425"/>
    <lineage>
        <taxon>Bacteria</taxon>
        <taxon>Pseudomonadati</taxon>
        <taxon>Pseudomonadota</taxon>
        <taxon>Alphaproteobacteria</taxon>
        <taxon>Sphingomonadales</taxon>
        <taxon>Sphingomonadaceae</taxon>
        <taxon>Sphingobium</taxon>
    </lineage>
</organism>
<protein>
    <submittedName>
        <fullName evidence="4">Uncharacterized protein with beta-barrel porin domain</fullName>
    </submittedName>
</protein>